<keyword evidence="8" id="KW-1185">Reference proteome</keyword>
<dbReference type="Gene3D" id="2.170.150.80">
    <property type="entry name" value="NAC domain"/>
    <property type="match status" value="1"/>
</dbReference>
<dbReference type="InterPro" id="IPR036093">
    <property type="entry name" value="NAC_dom_sf"/>
</dbReference>
<protein>
    <submittedName>
        <fullName evidence="7">NAC domain-containing protein</fullName>
    </submittedName>
</protein>
<dbReference type="InterPro" id="IPR003441">
    <property type="entry name" value="NAC-dom"/>
</dbReference>
<gene>
    <name evidence="7" type="ORF">Cni_G05457</name>
</gene>
<evidence type="ECO:0000256" key="4">
    <source>
        <dbReference type="ARBA" id="ARBA00023242"/>
    </source>
</evidence>
<evidence type="ECO:0000256" key="3">
    <source>
        <dbReference type="ARBA" id="ARBA00023163"/>
    </source>
</evidence>
<evidence type="ECO:0000256" key="1">
    <source>
        <dbReference type="ARBA" id="ARBA00023015"/>
    </source>
</evidence>
<keyword evidence="1" id="KW-0805">Transcription regulation</keyword>
<evidence type="ECO:0000313" key="7">
    <source>
        <dbReference type="EMBL" id="WOK96750.1"/>
    </source>
</evidence>
<evidence type="ECO:0000259" key="6">
    <source>
        <dbReference type="PROSITE" id="PS51005"/>
    </source>
</evidence>
<feature type="domain" description="NAC" evidence="6">
    <location>
        <begin position="1"/>
        <end position="31"/>
    </location>
</feature>
<evidence type="ECO:0000256" key="5">
    <source>
        <dbReference type="SAM" id="MobiDB-lite"/>
    </source>
</evidence>
<accession>A0AAQ3Q396</accession>
<dbReference type="Proteomes" id="UP001327560">
    <property type="component" value="Chromosome 2"/>
</dbReference>
<feature type="region of interest" description="Disordered" evidence="5">
    <location>
        <begin position="43"/>
        <end position="68"/>
    </location>
</feature>
<name>A0AAQ3Q396_9LILI</name>
<evidence type="ECO:0000256" key="2">
    <source>
        <dbReference type="ARBA" id="ARBA00023125"/>
    </source>
</evidence>
<keyword evidence="4" id="KW-0539">Nucleus</keyword>
<dbReference type="PROSITE" id="PS51005">
    <property type="entry name" value="NAC"/>
    <property type="match status" value="1"/>
</dbReference>
<reference evidence="7 8" key="1">
    <citation type="submission" date="2023-10" db="EMBL/GenBank/DDBJ databases">
        <title>Chromosome-scale genome assembly provides insights into flower coloration mechanisms of Canna indica.</title>
        <authorList>
            <person name="Li C."/>
        </authorList>
    </citation>
    <scope>NUCLEOTIDE SEQUENCE [LARGE SCALE GENOMIC DNA]</scope>
    <source>
        <tissue evidence="7">Flower</tissue>
    </source>
</reference>
<dbReference type="EMBL" id="CP136891">
    <property type="protein sequence ID" value="WOK96750.1"/>
    <property type="molecule type" value="Genomic_DNA"/>
</dbReference>
<dbReference type="GO" id="GO:0006355">
    <property type="term" value="P:regulation of DNA-templated transcription"/>
    <property type="evidence" value="ECO:0007669"/>
    <property type="project" value="InterPro"/>
</dbReference>
<evidence type="ECO:0000313" key="8">
    <source>
        <dbReference type="Proteomes" id="UP001327560"/>
    </source>
</evidence>
<keyword evidence="3" id="KW-0804">Transcription</keyword>
<sequence>MHEYRLADTNSRANKGSLRLDDWVLCRLYNKKNTWEKVQHQIKEEASSGETMDSVDDTGSDSFRTPESEVDNDVLLPDFDDLIYTSQASTAVGLHAADMAVKEDNEWFMDLKLEDLQSSYMSFGSTHVTDAANQDYYFQPFSNFGVEAKPFQHATILN</sequence>
<dbReference type="GO" id="GO:0003677">
    <property type="term" value="F:DNA binding"/>
    <property type="evidence" value="ECO:0007669"/>
    <property type="project" value="UniProtKB-KW"/>
</dbReference>
<proteinExistence type="predicted"/>
<dbReference type="AlphaFoldDB" id="A0AAQ3Q396"/>
<organism evidence="7 8">
    <name type="scientific">Canna indica</name>
    <name type="common">Indian-shot</name>
    <dbReference type="NCBI Taxonomy" id="4628"/>
    <lineage>
        <taxon>Eukaryota</taxon>
        <taxon>Viridiplantae</taxon>
        <taxon>Streptophyta</taxon>
        <taxon>Embryophyta</taxon>
        <taxon>Tracheophyta</taxon>
        <taxon>Spermatophyta</taxon>
        <taxon>Magnoliopsida</taxon>
        <taxon>Liliopsida</taxon>
        <taxon>Zingiberales</taxon>
        <taxon>Cannaceae</taxon>
        <taxon>Canna</taxon>
    </lineage>
</organism>
<keyword evidence="2" id="KW-0238">DNA-binding</keyword>